<evidence type="ECO:0000313" key="9">
    <source>
        <dbReference type="Proteomes" id="UP001301769"/>
    </source>
</evidence>
<name>A0AAN6XYM2_9PEZI</name>
<evidence type="ECO:0000256" key="2">
    <source>
        <dbReference type="ARBA" id="ARBA00022729"/>
    </source>
</evidence>
<evidence type="ECO:0000256" key="4">
    <source>
        <dbReference type="ARBA" id="ARBA00044955"/>
    </source>
</evidence>
<proteinExistence type="inferred from homology"/>
<comment type="caution">
    <text evidence="8">The sequence shown here is derived from an EMBL/GenBank/DDBJ whole genome shotgun (WGS) entry which is preliminary data.</text>
</comment>
<gene>
    <name evidence="8" type="ORF">QBC37DRAFT_297540</name>
</gene>
<keyword evidence="3" id="KW-0843">Virulence</keyword>
<feature type="domain" description="LysM" evidence="7">
    <location>
        <begin position="144"/>
        <end position="191"/>
    </location>
</feature>
<feature type="domain" description="LysM" evidence="7">
    <location>
        <begin position="299"/>
        <end position="346"/>
    </location>
</feature>
<dbReference type="GO" id="GO:0008061">
    <property type="term" value="F:chitin binding"/>
    <property type="evidence" value="ECO:0007669"/>
    <property type="project" value="UniProtKB-KW"/>
</dbReference>
<reference evidence="8" key="2">
    <citation type="submission" date="2023-05" db="EMBL/GenBank/DDBJ databases">
        <authorList>
            <consortium name="Lawrence Berkeley National Laboratory"/>
            <person name="Steindorff A."/>
            <person name="Hensen N."/>
            <person name="Bonometti L."/>
            <person name="Westerberg I."/>
            <person name="Brannstrom I.O."/>
            <person name="Guillou S."/>
            <person name="Cros-Aarteil S."/>
            <person name="Calhoun S."/>
            <person name="Haridas S."/>
            <person name="Kuo A."/>
            <person name="Mondo S."/>
            <person name="Pangilinan J."/>
            <person name="Riley R."/>
            <person name="Labutti K."/>
            <person name="Andreopoulos B."/>
            <person name="Lipzen A."/>
            <person name="Chen C."/>
            <person name="Yanf M."/>
            <person name="Daum C."/>
            <person name="Ng V."/>
            <person name="Clum A."/>
            <person name="Ohm R."/>
            <person name="Martin F."/>
            <person name="Silar P."/>
            <person name="Natvig D."/>
            <person name="Lalanne C."/>
            <person name="Gautier V."/>
            <person name="Ament-Velasquez S.L."/>
            <person name="Kruys A."/>
            <person name="Hutchinson M.I."/>
            <person name="Powell A.J."/>
            <person name="Barry K."/>
            <person name="Miller A.N."/>
            <person name="Grigoriev I.V."/>
            <person name="Debuchy R."/>
            <person name="Gladieux P."/>
            <person name="Thoren M.H."/>
            <person name="Johannesson H."/>
        </authorList>
    </citation>
    <scope>NUCLEOTIDE SEQUENCE</scope>
    <source>
        <strain evidence="8">PSN293</strain>
    </source>
</reference>
<evidence type="ECO:0000259" key="7">
    <source>
        <dbReference type="PROSITE" id="PS51782"/>
    </source>
</evidence>
<dbReference type="Pfam" id="PF01476">
    <property type="entry name" value="LysM"/>
    <property type="match status" value="1"/>
</dbReference>
<dbReference type="InterPro" id="IPR018392">
    <property type="entry name" value="LysM"/>
</dbReference>
<dbReference type="AlphaFoldDB" id="A0AAN6XYM2"/>
<feature type="region of interest" description="Disordered" evidence="5">
    <location>
        <begin position="102"/>
        <end position="135"/>
    </location>
</feature>
<evidence type="ECO:0000256" key="3">
    <source>
        <dbReference type="ARBA" id="ARBA00023026"/>
    </source>
</evidence>
<dbReference type="InterPro" id="IPR036779">
    <property type="entry name" value="LysM_dom_sf"/>
</dbReference>
<keyword evidence="9" id="KW-1185">Reference proteome</keyword>
<dbReference type="InterPro" id="IPR052210">
    <property type="entry name" value="LysM1-like"/>
</dbReference>
<keyword evidence="2 6" id="KW-0732">Signal</keyword>
<dbReference type="CDD" id="cd00118">
    <property type="entry name" value="LysM"/>
    <property type="match status" value="4"/>
</dbReference>
<sequence>MRFTDLLLSGLLTASTASAHVIQPRRAPAVKASPQRLAAAAPGECTFWAVPEPGDTCQNFADWWLVPLDRLRLMNPSLNCPSGNSPIFSGTEWCVEMPELPSTTKPATTTSTFKTTSRGPTATSTGPSGPEPTQPNVTKDYCKAWYKVVSGDGCQVIVDRYKTFTLSQFYSWNPDIGNTCAGLPLDTYVCVGVTGTPTTTQAPDPSKPTPTQPNVTKDCKAWYKVVSGDGCQVIVDRYKTFTLAQFYSWNPDVGNTCAGLPLDTYVCVGVSSTPTTTPVPTGTPKPSPTQPNVSKDCKAWYKVVSGDGCQVIVDRYKTFTLAQFYSWNPDVGNTCAGLPLDTYVCVGITGTPTTPPVDPNKPSPTQPNVNKDCKAWYKVVGGDGCQSIVDKYKTFSLTQFYGWNPDVGNTCAGLPLDTYVCVGVTGTPSQPTPPKPTVTGTTPPTPVQSGVSKTCNKWYYVVSGDQCVAIASRFSITPANFFRWNPAVNTACSNLAVSVYVCVGST</sequence>
<organism evidence="8 9">
    <name type="scientific">Rhypophila decipiens</name>
    <dbReference type="NCBI Taxonomy" id="261697"/>
    <lineage>
        <taxon>Eukaryota</taxon>
        <taxon>Fungi</taxon>
        <taxon>Dikarya</taxon>
        <taxon>Ascomycota</taxon>
        <taxon>Pezizomycotina</taxon>
        <taxon>Sordariomycetes</taxon>
        <taxon>Sordariomycetidae</taxon>
        <taxon>Sordariales</taxon>
        <taxon>Naviculisporaceae</taxon>
        <taxon>Rhypophila</taxon>
    </lineage>
</organism>
<dbReference type="SMART" id="SM00257">
    <property type="entry name" value="LysM"/>
    <property type="match status" value="5"/>
</dbReference>
<feature type="chain" id="PRO_5043003279" evidence="6">
    <location>
        <begin position="20"/>
        <end position="506"/>
    </location>
</feature>
<dbReference type="SUPFAM" id="SSF54106">
    <property type="entry name" value="LysM domain"/>
    <property type="match status" value="1"/>
</dbReference>
<evidence type="ECO:0000256" key="5">
    <source>
        <dbReference type="SAM" id="MobiDB-lite"/>
    </source>
</evidence>
<keyword evidence="1" id="KW-0147">Chitin-binding</keyword>
<feature type="signal peptide" evidence="6">
    <location>
        <begin position="1"/>
        <end position="19"/>
    </location>
</feature>
<protein>
    <submittedName>
        <fullName evidence="8">LysM domain-containing protein-like protein</fullName>
    </submittedName>
</protein>
<evidence type="ECO:0000256" key="6">
    <source>
        <dbReference type="SAM" id="SignalP"/>
    </source>
</evidence>
<reference evidence="8" key="1">
    <citation type="journal article" date="2023" name="Mol. Phylogenet. Evol.">
        <title>Genome-scale phylogeny and comparative genomics of the fungal order Sordariales.</title>
        <authorList>
            <person name="Hensen N."/>
            <person name="Bonometti L."/>
            <person name="Westerberg I."/>
            <person name="Brannstrom I.O."/>
            <person name="Guillou S."/>
            <person name="Cros-Aarteil S."/>
            <person name="Calhoun S."/>
            <person name="Haridas S."/>
            <person name="Kuo A."/>
            <person name="Mondo S."/>
            <person name="Pangilinan J."/>
            <person name="Riley R."/>
            <person name="LaButti K."/>
            <person name="Andreopoulos B."/>
            <person name="Lipzen A."/>
            <person name="Chen C."/>
            <person name="Yan M."/>
            <person name="Daum C."/>
            <person name="Ng V."/>
            <person name="Clum A."/>
            <person name="Steindorff A."/>
            <person name="Ohm R.A."/>
            <person name="Martin F."/>
            <person name="Silar P."/>
            <person name="Natvig D.O."/>
            <person name="Lalanne C."/>
            <person name="Gautier V."/>
            <person name="Ament-Velasquez S.L."/>
            <person name="Kruys A."/>
            <person name="Hutchinson M.I."/>
            <person name="Powell A.J."/>
            <person name="Barry K."/>
            <person name="Miller A.N."/>
            <person name="Grigoriev I.V."/>
            <person name="Debuchy R."/>
            <person name="Gladieux P."/>
            <person name="Hiltunen Thoren M."/>
            <person name="Johannesson H."/>
        </authorList>
    </citation>
    <scope>NUCLEOTIDE SEQUENCE</scope>
    <source>
        <strain evidence="8">PSN293</strain>
    </source>
</reference>
<evidence type="ECO:0000256" key="1">
    <source>
        <dbReference type="ARBA" id="ARBA00022669"/>
    </source>
</evidence>
<dbReference type="Proteomes" id="UP001301769">
    <property type="component" value="Unassembled WGS sequence"/>
</dbReference>
<evidence type="ECO:0000313" key="8">
    <source>
        <dbReference type="EMBL" id="KAK4207995.1"/>
    </source>
</evidence>
<feature type="domain" description="LysM" evidence="7">
    <location>
        <begin position="221"/>
        <end position="268"/>
    </location>
</feature>
<feature type="domain" description="LysM" evidence="7">
    <location>
        <begin position="375"/>
        <end position="422"/>
    </location>
</feature>
<dbReference type="PANTHER" id="PTHR34997">
    <property type="entry name" value="AM15"/>
    <property type="match status" value="1"/>
</dbReference>
<dbReference type="EMBL" id="MU858263">
    <property type="protein sequence ID" value="KAK4207995.1"/>
    <property type="molecule type" value="Genomic_DNA"/>
</dbReference>
<feature type="compositionally biased region" description="Low complexity" evidence="5">
    <location>
        <begin position="102"/>
        <end position="121"/>
    </location>
</feature>
<dbReference type="PROSITE" id="PS51782">
    <property type="entry name" value="LYSM"/>
    <property type="match status" value="5"/>
</dbReference>
<comment type="similarity">
    <text evidence="4">Belongs to the secreted LysM effector family.</text>
</comment>
<accession>A0AAN6XYM2</accession>
<dbReference type="PANTHER" id="PTHR34997:SF2">
    <property type="entry name" value="LYSM DOMAIN-CONTAINING PROTEIN-RELATED"/>
    <property type="match status" value="1"/>
</dbReference>
<dbReference type="Gene3D" id="3.10.350.10">
    <property type="entry name" value="LysM domain"/>
    <property type="match status" value="5"/>
</dbReference>
<feature type="domain" description="LysM" evidence="7">
    <location>
        <begin position="457"/>
        <end position="503"/>
    </location>
</feature>